<feature type="domain" description="PPIase FKBP-type" evidence="7">
    <location>
        <begin position="418"/>
        <end position="505"/>
    </location>
</feature>
<evidence type="ECO:0000313" key="9">
    <source>
        <dbReference type="Proteomes" id="UP000663760"/>
    </source>
</evidence>
<protein>
    <recommendedName>
        <fullName evidence="2 5">peptidylprolyl isomerase</fullName>
        <ecNumber evidence="2 5">5.2.1.8</ecNumber>
    </recommendedName>
</protein>
<dbReference type="FunFam" id="3.10.50.40:FF:000006">
    <property type="entry name" value="Peptidyl-prolyl cis-trans isomerase"/>
    <property type="match status" value="1"/>
</dbReference>
<feature type="compositionally biased region" description="Polar residues" evidence="6">
    <location>
        <begin position="343"/>
        <end position="353"/>
    </location>
</feature>
<accession>A0A7I8K3S3</accession>
<proteinExistence type="predicted"/>
<feature type="compositionally biased region" description="Basic and acidic residues" evidence="6">
    <location>
        <begin position="367"/>
        <end position="391"/>
    </location>
</feature>
<evidence type="ECO:0000259" key="7">
    <source>
        <dbReference type="PROSITE" id="PS50059"/>
    </source>
</evidence>
<feature type="compositionally biased region" description="Polar residues" evidence="6">
    <location>
        <begin position="258"/>
        <end position="274"/>
    </location>
</feature>
<dbReference type="PANTHER" id="PTHR43811:SF19">
    <property type="entry name" value="39 KDA FK506-BINDING NUCLEAR PROTEIN"/>
    <property type="match status" value="1"/>
</dbReference>
<feature type="compositionally biased region" description="Acidic residues" evidence="6">
    <location>
        <begin position="102"/>
        <end position="115"/>
    </location>
</feature>
<dbReference type="EC" id="5.2.1.8" evidence="2 5"/>
<dbReference type="Proteomes" id="UP000663760">
    <property type="component" value="Chromosome 2"/>
</dbReference>
<feature type="compositionally biased region" description="Acidic residues" evidence="6">
    <location>
        <begin position="138"/>
        <end position="149"/>
    </location>
</feature>
<feature type="compositionally biased region" description="Basic and acidic residues" evidence="6">
    <location>
        <begin position="234"/>
        <end position="247"/>
    </location>
</feature>
<evidence type="ECO:0000256" key="6">
    <source>
        <dbReference type="SAM" id="MobiDB-lite"/>
    </source>
</evidence>
<dbReference type="Pfam" id="PF00254">
    <property type="entry name" value="FKBP_C"/>
    <property type="match status" value="1"/>
</dbReference>
<dbReference type="GO" id="GO:0003755">
    <property type="term" value="F:peptidyl-prolyl cis-trans isomerase activity"/>
    <property type="evidence" value="ECO:0007669"/>
    <property type="project" value="UniProtKB-KW"/>
</dbReference>
<organism evidence="8 9">
    <name type="scientific">Spirodela intermedia</name>
    <name type="common">Intermediate duckweed</name>
    <dbReference type="NCBI Taxonomy" id="51605"/>
    <lineage>
        <taxon>Eukaryota</taxon>
        <taxon>Viridiplantae</taxon>
        <taxon>Streptophyta</taxon>
        <taxon>Embryophyta</taxon>
        <taxon>Tracheophyta</taxon>
        <taxon>Spermatophyta</taxon>
        <taxon>Magnoliopsida</taxon>
        <taxon>Liliopsida</taxon>
        <taxon>Araceae</taxon>
        <taxon>Lemnoideae</taxon>
        <taxon>Spirodela</taxon>
    </lineage>
</organism>
<dbReference type="Gene3D" id="2.60.120.340">
    <property type="entry name" value="Nucleoplasmin core domain"/>
    <property type="match status" value="1"/>
</dbReference>
<dbReference type="OrthoDB" id="1902587at2759"/>
<evidence type="ECO:0000256" key="2">
    <source>
        <dbReference type="ARBA" id="ARBA00013194"/>
    </source>
</evidence>
<evidence type="ECO:0000256" key="4">
    <source>
        <dbReference type="ARBA" id="ARBA00023235"/>
    </source>
</evidence>
<dbReference type="InterPro" id="IPR046357">
    <property type="entry name" value="PPIase_dom_sf"/>
</dbReference>
<dbReference type="Pfam" id="PF17800">
    <property type="entry name" value="NPL"/>
    <property type="match status" value="1"/>
</dbReference>
<feature type="region of interest" description="Disordered" evidence="6">
    <location>
        <begin position="96"/>
        <end position="392"/>
    </location>
</feature>
<dbReference type="PANTHER" id="PTHR43811">
    <property type="entry name" value="FKBP-TYPE PEPTIDYL-PROLYL CIS-TRANS ISOMERASE FKPA"/>
    <property type="match status" value="1"/>
</dbReference>
<name>A0A7I8K3S3_SPIIN</name>
<dbReference type="SUPFAM" id="SSF54534">
    <property type="entry name" value="FKBP-like"/>
    <property type="match status" value="1"/>
</dbReference>
<gene>
    <name evidence="8" type="ORF">SI8410_02003041</name>
</gene>
<evidence type="ECO:0000256" key="5">
    <source>
        <dbReference type="PROSITE-ProRule" id="PRU00277"/>
    </source>
</evidence>
<feature type="compositionally biased region" description="Low complexity" evidence="6">
    <location>
        <begin position="116"/>
        <end position="126"/>
    </location>
</feature>
<keyword evidence="3 5" id="KW-0697">Rotamase</keyword>
<keyword evidence="9" id="KW-1185">Reference proteome</keyword>
<keyword evidence="4 5" id="KW-0413">Isomerase</keyword>
<evidence type="ECO:0000313" key="8">
    <source>
        <dbReference type="EMBL" id="CAA7391818.1"/>
    </source>
</evidence>
<dbReference type="AlphaFoldDB" id="A0A7I8K3S3"/>
<dbReference type="PIRSF" id="PIRSF001473">
    <property type="entry name" value="FK506-bp_FPR3"/>
    <property type="match status" value="1"/>
</dbReference>
<feature type="compositionally biased region" description="Basic and acidic residues" evidence="6">
    <location>
        <begin position="275"/>
        <end position="310"/>
    </location>
</feature>
<dbReference type="InterPro" id="IPR023566">
    <property type="entry name" value="PPIase_Fpr3/Fpr4-like"/>
</dbReference>
<reference evidence="8" key="1">
    <citation type="submission" date="2020-02" db="EMBL/GenBank/DDBJ databases">
        <authorList>
            <person name="Scholz U."/>
            <person name="Mascher M."/>
            <person name="Fiebig A."/>
        </authorList>
    </citation>
    <scope>NUCLEOTIDE SEQUENCE</scope>
</reference>
<feature type="compositionally biased region" description="Basic and acidic residues" evidence="6">
    <location>
        <begin position="168"/>
        <end position="180"/>
    </location>
</feature>
<dbReference type="PROSITE" id="PS50059">
    <property type="entry name" value="FKBP_PPIASE"/>
    <property type="match status" value="1"/>
</dbReference>
<comment type="catalytic activity">
    <reaction evidence="1 5">
        <text>[protein]-peptidylproline (omega=180) = [protein]-peptidylproline (omega=0)</text>
        <dbReference type="Rhea" id="RHEA:16237"/>
        <dbReference type="Rhea" id="RHEA-COMP:10747"/>
        <dbReference type="Rhea" id="RHEA-COMP:10748"/>
        <dbReference type="ChEBI" id="CHEBI:83833"/>
        <dbReference type="ChEBI" id="CHEBI:83834"/>
        <dbReference type="EC" id="5.2.1.8"/>
    </reaction>
</comment>
<sequence>MDSGLEVKPGKPYTLVHDSSRGALRITQATLGNGTASKRTVVQCSVGDQSPVLLCSLLPDKSESCSLDLEFEEEDEVVFSVDGPRSVHLTGYFVNESRHGDDDADDSDSFEEDVWEMGSEGSSSGDSENEYGEGFISGDDEDDNDDDIDMSPSPRRNSGVVIEEISEDEKPSNRELRDRANVGSQSQIVKYRKSPTVESEDEDGFPVSMTKKTDGKNAAGNKKLDSKIPNADQKSNDKTDSINDEKPKKRKKDKAKNTRSLETGADQRSGSKSTGDQKKDADASIGEAQHKESNKEELPNEKSADGTDNQKKKKKKKKAKDGNPIDQEDSSAGALGLNKNELPKSQGQLNGKRSASDALDAPSEVKNTQKEKKMRETDAAASEPKKIEAPRKPRTFANGLIIEELSMGQPDGKRASPGKTVFVHYIGKLKNGKIFDSNIGQRPFKFRLGVGQVIKGWDVGVDGMRVGDKRRLTIPPSMGYGQKGAGGAIPGNSWLLFDVELVDVK</sequence>
<dbReference type="Gene3D" id="3.10.50.40">
    <property type="match status" value="1"/>
</dbReference>
<evidence type="ECO:0000256" key="3">
    <source>
        <dbReference type="ARBA" id="ARBA00023110"/>
    </source>
</evidence>
<evidence type="ECO:0000256" key="1">
    <source>
        <dbReference type="ARBA" id="ARBA00000971"/>
    </source>
</evidence>
<dbReference type="EMBL" id="LR746265">
    <property type="protein sequence ID" value="CAA7391818.1"/>
    <property type="molecule type" value="Genomic_DNA"/>
</dbReference>
<dbReference type="InterPro" id="IPR001179">
    <property type="entry name" value="PPIase_FKBP_dom"/>
</dbReference>
<dbReference type="GO" id="GO:0005634">
    <property type="term" value="C:nucleus"/>
    <property type="evidence" value="ECO:0007669"/>
    <property type="project" value="UniProtKB-ARBA"/>
</dbReference>
<dbReference type="InterPro" id="IPR041232">
    <property type="entry name" value="NPL"/>
</dbReference>